<comment type="caution">
    <text evidence="12">The sequence shown here is derived from an EMBL/GenBank/DDBJ whole genome shotgun (WGS) entry which is preliminary data.</text>
</comment>
<dbReference type="RefSeq" id="WP_084953969.1">
    <property type="nucleotide sequence ID" value="NZ_MZZM01000042.1"/>
</dbReference>
<dbReference type="Gene3D" id="3.40.50.720">
    <property type="entry name" value="NAD(P)-binding Rossmann-like Domain"/>
    <property type="match status" value="1"/>
</dbReference>
<dbReference type="GO" id="GO:0016491">
    <property type="term" value="F:oxidoreductase activity"/>
    <property type="evidence" value="ECO:0007669"/>
    <property type="project" value="UniProtKB-KW"/>
</dbReference>
<keyword evidence="6" id="KW-0479">Metal-binding</keyword>
<dbReference type="Pfam" id="PF00724">
    <property type="entry name" value="Oxidored_FMN"/>
    <property type="match status" value="1"/>
</dbReference>
<feature type="domain" description="FAD/NAD(P)-binding" evidence="11">
    <location>
        <begin position="403"/>
        <end position="644"/>
    </location>
</feature>
<organism evidence="12 13">
    <name type="scientific">Mycobacterium simiae</name>
    <name type="common">Mycobacterium habana</name>
    <dbReference type="NCBI Taxonomy" id="1784"/>
    <lineage>
        <taxon>Bacteria</taxon>
        <taxon>Bacillati</taxon>
        <taxon>Actinomycetota</taxon>
        <taxon>Actinomycetes</taxon>
        <taxon>Mycobacteriales</taxon>
        <taxon>Mycobacteriaceae</taxon>
        <taxon>Mycobacterium</taxon>
        <taxon>Mycobacterium simiae complex</taxon>
    </lineage>
</organism>
<reference evidence="12 13" key="1">
    <citation type="submission" date="2017-03" db="EMBL/GenBank/DDBJ databases">
        <title>Genomic insights into Mycobacterium simiae human colonization.</title>
        <authorList>
            <person name="Steffani J.L."/>
            <person name="Brunck M.E."/>
            <person name="Cruz E."/>
            <person name="Montiel R."/>
            <person name="Barona F."/>
        </authorList>
    </citation>
    <scope>NUCLEOTIDE SEQUENCE [LARGE SCALE GENOMIC DNA]</scope>
    <source>
        <strain evidence="12 13">MsiGto</strain>
    </source>
</reference>
<keyword evidence="13" id="KW-1185">Reference proteome</keyword>
<evidence type="ECO:0000256" key="6">
    <source>
        <dbReference type="ARBA" id="ARBA00022723"/>
    </source>
</evidence>
<evidence type="ECO:0000256" key="3">
    <source>
        <dbReference type="ARBA" id="ARBA00011048"/>
    </source>
</evidence>
<dbReference type="InterPro" id="IPR036188">
    <property type="entry name" value="FAD/NAD-bd_sf"/>
</dbReference>
<dbReference type="Proteomes" id="UP000193040">
    <property type="component" value="Unassembled WGS sequence"/>
</dbReference>
<dbReference type="PANTHER" id="PTHR42917">
    <property type="entry name" value="2,4-DIENOYL-COA REDUCTASE"/>
    <property type="match status" value="1"/>
</dbReference>
<evidence type="ECO:0008006" key="14">
    <source>
        <dbReference type="Google" id="ProtNLM"/>
    </source>
</evidence>
<feature type="domain" description="NADH:flavin oxidoreductase/NADH oxidase N-terminal" evidence="10">
    <location>
        <begin position="11"/>
        <end position="354"/>
    </location>
</feature>
<dbReference type="SUPFAM" id="SSF51905">
    <property type="entry name" value="FAD/NAD(P)-binding domain"/>
    <property type="match status" value="1"/>
</dbReference>
<name>A0A1X0XJG8_MYCSI</name>
<proteinExistence type="inferred from homology"/>
<dbReference type="InterPro" id="IPR051793">
    <property type="entry name" value="NADH:flavin_oxidoreductase"/>
</dbReference>
<keyword evidence="9" id="KW-0411">Iron-sulfur</keyword>
<evidence type="ECO:0000256" key="4">
    <source>
        <dbReference type="ARBA" id="ARBA00022630"/>
    </source>
</evidence>
<evidence type="ECO:0000256" key="8">
    <source>
        <dbReference type="ARBA" id="ARBA00023004"/>
    </source>
</evidence>
<dbReference type="EMBL" id="MZZM01000042">
    <property type="protein sequence ID" value="ORJ52988.1"/>
    <property type="molecule type" value="Genomic_DNA"/>
</dbReference>
<dbReference type="GO" id="GO:0051536">
    <property type="term" value="F:iron-sulfur cluster binding"/>
    <property type="evidence" value="ECO:0007669"/>
    <property type="project" value="UniProtKB-KW"/>
</dbReference>
<dbReference type="InterPro" id="IPR023753">
    <property type="entry name" value="FAD/NAD-binding_dom"/>
</dbReference>
<dbReference type="InterPro" id="IPR013785">
    <property type="entry name" value="Aldolase_TIM"/>
</dbReference>
<evidence type="ECO:0000256" key="2">
    <source>
        <dbReference type="ARBA" id="ARBA00001966"/>
    </source>
</evidence>
<sequence length="680" mass="74257">MVVKESAFPRLLSPWRIRHSQIRNRVVFPPTCPTWVDDAWSGRFTDQAVAYYRERAAGGVGLIIIGATHVHPSSLAAPLTVGSLYDNRAIPPLARVAEAVHAEGAKLAIQLLHTGVRSMLAFKQDTRFDPDAEWFSRAPSQIPLGETPGAMTPKAMDDGEIEEIIDAFGAAAARAVAAGLDGVEFHLSHGYLPWQFLSPLYNHRDDAWGGDFERRLQFPVRCLDAMRSAVGDQPFLGYRINSTSFWPGDLETPDVVEVVRELEKRCDVDYVSVSAGVHHAFIHTPMHFEQGWERDLASPIKAVSGKPVLMVGRITEPRVAEQLLVEGHGDAVCLGRQLFADPDWVTKAEQGRPEDIRRCVAANLCWKTAMQGRRVQCVYNPAMGREAAWGRGTLRRADAPRRALVIGAGPAGLEYARVAAARGHTVTVVEAADQVGGHALLQSRLPTRAEYGRIGTWLGEQAVGNGAQIRTGVRVDGAVLDELLAELQPDHVVLATGSRAARDGFQGWTGQPVPGWQSGRTAGWDEVAEGSVTPDGTVVVVDDQSDVVAPLTAVLLAQRGAQVSLVTRWPMVGMETILDVYLEWIYPQLYAAGVEMVRDHWITGIDGKQVTLSLVHDPTGGTTRQVTADWIVMATARHSQDALAQPLREREVSFEVIGDAVAPRGTYEAVYEGHRQGRKL</sequence>
<gene>
    <name evidence="12" type="ORF">B5M45_29690</name>
</gene>
<evidence type="ECO:0000256" key="7">
    <source>
        <dbReference type="ARBA" id="ARBA00023002"/>
    </source>
</evidence>
<dbReference type="GO" id="GO:0046872">
    <property type="term" value="F:metal ion binding"/>
    <property type="evidence" value="ECO:0007669"/>
    <property type="project" value="UniProtKB-KW"/>
</dbReference>
<dbReference type="GO" id="GO:0010181">
    <property type="term" value="F:FMN binding"/>
    <property type="evidence" value="ECO:0007669"/>
    <property type="project" value="InterPro"/>
</dbReference>
<dbReference type="Pfam" id="PF07992">
    <property type="entry name" value="Pyr_redox_2"/>
    <property type="match status" value="1"/>
</dbReference>
<evidence type="ECO:0000313" key="13">
    <source>
        <dbReference type="Proteomes" id="UP000193040"/>
    </source>
</evidence>
<comment type="cofactor">
    <cofactor evidence="1">
        <name>FMN</name>
        <dbReference type="ChEBI" id="CHEBI:58210"/>
    </cofactor>
</comment>
<keyword evidence="4" id="KW-0285">Flavoprotein</keyword>
<dbReference type="PANTHER" id="PTHR42917:SF2">
    <property type="entry name" value="2,4-DIENOYL-COA REDUCTASE [(2E)-ENOYL-COA-PRODUCING]"/>
    <property type="match status" value="1"/>
</dbReference>
<comment type="cofactor">
    <cofactor evidence="2">
        <name>[4Fe-4S] cluster</name>
        <dbReference type="ChEBI" id="CHEBI:49883"/>
    </cofactor>
</comment>
<accession>A0A1X0XJG8</accession>
<dbReference type="SUPFAM" id="SSF51395">
    <property type="entry name" value="FMN-linked oxidoreductases"/>
    <property type="match status" value="1"/>
</dbReference>
<evidence type="ECO:0000259" key="10">
    <source>
        <dbReference type="Pfam" id="PF00724"/>
    </source>
</evidence>
<protein>
    <recommendedName>
        <fullName evidence="14">Oxidoreductase</fullName>
    </recommendedName>
</protein>
<dbReference type="Gene3D" id="3.50.50.60">
    <property type="entry name" value="FAD/NAD(P)-binding domain"/>
    <property type="match status" value="1"/>
</dbReference>
<evidence type="ECO:0000259" key="11">
    <source>
        <dbReference type="Pfam" id="PF07992"/>
    </source>
</evidence>
<dbReference type="Gene3D" id="3.20.20.70">
    <property type="entry name" value="Aldolase class I"/>
    <property type="match status" value="1"/>
</dbReference>
<evidence type="ECO:0000256" key="9">
    <source>
        <dbReference type="ARBA" id="ARBA00023014"/>
    </source>
</evidence>
<keyword evidence="7" id="KW-0560">Oxidoreductase</keyword>
<dbReference type="AlphaFoldDB" id="A0A1X0XJG8"/>
<evidence type="ECO:0000313" key="12">
    <source>
        <dbReference type="EMBL" id="ORJ52988.1"/>
    </source>
</evidence>
<dbReference type="PRINTS" id="PR00368">
    <property type="entry name" value="FADPNR"/>
</dbReference>
<keyword evidence="8" id="KW-0408">Iron</keyword>
<keyword evidence="5" id="KW-0288">FMN</keyword>
<dbReference type="InterPro" id="IPR001155">
    <property type="entry name" value="OxRdtase_FMN_N"/>
</dbReference>
<comment type="similarity">
    <text evidence="3">In the N-terminal section; belongs to the NADH:flavin oxidoreductase/NADH oxidase family.</text>
</comment>
<evidence type="ECO:0000256" key="5">
    <source>
        <dbReference type="ARBA" id="ARBA00022643"/>
    </source>
</evidence>
<evidence type="ECO:0000256" key="1">
    <source>
        <dbReference type="ARBA" id="ARBA00001917"/>
    </source>
</evidence>
<dbReference type="CDD" id="cd02803">
    <property type="entry name" value="OYE_like_FMN_family"/>
    <property type="match status" value="1"/>
</dbReference>